<name>A0ABS2R4T1_9BACI</name>
<organism evidence="6 7">
    <name type="scientific">Siminovitchia thermophila</name>
    <dbReference type="NCBI Taxonomy" id="1245522"/>
    <lineage>
        <taxon>Bacteria</taxon>
        <taxon>Bacillati</taxon>
        <taxon>Bacillota</taxon>
        <taxon>Bacilli</taxon>
        <taxon>Bacillales</taxon>
        <taxon>Bacillaceae</taxon>
        <taxon>Siminovitchia</taxon>
    </lineage>
</organism>
<dbReference type="InterPro" id="IPR014757">
    <property type="entry name" value="Tscrpt_reg_IclR_C"/>
</dbReference>
<dbReference type="InterPro" id="IPR050707">
    <property type="entry name" value="HTH_MetabolicPath_Reg"/>
</dbReference>
<dbReference type="InterPro" id="IPR005471">
    <property type="entry name" value="Tscrpt_reg_IclR_N"/>
</dbReference>
<dbReference type="Pfam" id="PF01614">
    <property type="entry name" value="IclR_C"/>
    <property type="match status" value="1"/>
</dbReference>
<dbReference type="PROSITE" id="PS51078">
    <property type="entry name" value="ICLR_ED"/>
    <property type="match status" value="1"/>
</dbReference>
<dbReference type="PROSITE" id="PS51077">
    <property type="entry name" value="HTH_ICLR"/>
    <property type="match status" value="1"/>
</dbReference>
<gene>
    <name evidence="6" type="ORF">JOC94_000893</name>
</gene>
<keyword evidence="7" id="KW-1185">Reference proteome</keyword>
<protein>
    <submittedName>
        <fullName evidence="6">DNA-binding IclR family transcriptional regulator</fullName>
    </submittedName>
</protein>
<keyword evidence="1" id="KW-0805">Transcription regulation</keyword>
<dbReference type="SUPFAM" id="SSF46785">
    <property type="entry name" value="Winged helix' DNA-binding domain"/>
    <property type="match status" value="1"/>
</dbReference>
<reference evidence="6 7" key="1">
    <citation type="submission" date="2021-01" db="EMBL/GenBank/DDBJ databases">
        <title>Genomic Encyclopedia of Type Strains, Phase IV (KMG-IV): sequencing the most valuable type-strain genomes for metagenomic binning, comparative biology and taxonomic classification.</title>
        <authorList>
            <person name="Goeker M."/>
        </authorList>
    </citation>
    <scope>NUCLEOTIDE SEQUENCE [LARGE SCALE GENOMIC DNA]</scope>
    <source>
        <strain evidence="6 7">DSM 105453</strain>
    </source>
</reference>
<evidence type="ECO:0000256" key="1">
    <source>
        <dbReference type="ARBA" id="ARBA00023015"/>
    </source>
</evidence>
<dbReference type="Gene3D" id="3.30.450.40">
    <property type="match status" value="1"/>
</dbReference>
<dbReference type="Pfam" id="PF09339">
    <property type="entry name" value="HTH_IclR"/>
    <property type="match status" value="1"/>
</dbReference>
<proteinExistence type="predicted"/>
<evidence type="ECO:0000256" key="3">
    <source>
        <dbReference type="ARBA" id="ARBA00023163"/>
    </source>
</evidence>
<dbReference type="SMART" id="SM00346">
    <property type="entry name" value="HTH_ICLR"/>
    <property type="match status" value="1"/>
</dbReference>
<dbReference type="InterPro" id="IPR036388">
    <property type="entry name" value="WH-like_DNA-bd_sf"/>
</dbReference>
<accession>A0ABS2R4T1</accession>
<dbReference type="InterPro" id="IPR036390">
    <property type="entry name" value="WH_DNA-bd_sf"/>
</dbReference>
<feature type="domain" description="IclR-ED" evidence="5">
    <location>
        <begin position="67"/>
        <end position="244"/>
    </location>
</feature>
<dbReference type="Gene3D" id="1.10.10.10">
    <property type="entry name" value="Winged helix-like DNA-binding domain superfamily/Winged helix DNA-binding domain"/>
    <property type="match status" value="1"/>
</dbReference>
<evidence type="ECO:0000259" key="4">
    <source>
        <dbReference type="PROSITE" id="PS51077"/>
    </source>
</evidence>
<evidence type="ECO:0000313" key="6">
    <source>
        <dbReference type="EMBL" id="MBM7713923.1"/>
    </source>
</evidence>
<dbReference type="PANTHER" id="PTHR30136">
    <property type="entry name" value="HELIX-TURN-HELIX TRANSCRIPTIONAL REGULATOR, ICLR FAMILY"/>
    <property type="match status" value="1"/>
</dbReference>
<dbReference type="Proteomes" id="UP000823485">
    <property type="component" value="Unassembled WGS sequence"/>
</dbReference>
<evidence type="ECO:0000313" key="7">
    <source>
        <dbReference type="Proteomes" id="UP000823485"/>
    </source>
</evidence>
<keyword evidence="3" id="KW-0804">Transcription</keyword>
<sequence length="246" mass="27772">MIQSIDRAMAIIHILISDPYKREWSISDLSERAELPISTMHRILSSLIKHRLVTQNPVTKHYRVGYFWMEVGMQVLESIDFRGAAQPVMENLAKEVEESIYLNIQDGTFGITIEIVDSPLKVRIAETVGTRIPLYIGAPNKAILSFLMEDEREQILEESELTKEEKESLRKSIAMIQKTGYAYSVSEQTEGTASLAAPVFGYGNKVVAAVSINGPSFRITKERMPLLIEKVKKAAEDISKELGRHY</sequence>
<dbReference type="InterPro" id="IPR029016">
    <property type="entry name" value="GAF-like_dom_sf"/>
</dbReference>
<keyword evidence="2 6" id="KW-0238">DNA-binding</keyword>
<comment type="caution">
    <text evidence="6">The sequence shown here is derived from an EMBL/GenBank/DDBJ whole genome shotgun (WGS) entry which is preliminary data.</text>
</comment>
<feature type="domain" description="HTH iclR-type" evidence="4">
    <location>
        <begin position="2"/>
        <end position="66"/>
    </location>
</feature>
<dbReference type="GO" id="GO:0003677">
    <property type="term" value="F:DNA binding"/>
    <property type="evidence" value="ECO:0007669"/>
    <property type="project" value="UniProtKB-KW"/>
</dbReference>
<evidence type="ECO:0000259" key="5">
    <source>
        <dbReference type="PROSITE" id="PS51078"/>
    </source>
</evidence>
<evidence type="ECO:0000256" key="2">
    <source>
        <dbReference type="ARBA" id="ARBA00023125"/>
    </source>
</evidence>
<dbReference type="PANTHER" id="PTHR30136:SF24">
    <property type="entry name" value="HTH-TYPE TRANSCRIPTIONAL REPRESSOR ALLR"/>
    <property type="match status" value="1"/>
</dbReference>
<dbReference type="RefSeq" id="WP_077112829.1">
    <property type="nucleotide sequence ID" value="NZ_JAFBFH010000004.1"/>
</dbReference>
<dbReference type="EMBL" id="JAFBFH010000004">
    <property type="protein sequence ID" value="MBM7713923.1"/>
    <property type="molecule type" value="Genomic_DNA"/>
</dbReference>
<dbReference type="SUPFAM" id="SSF55781">
    <property type="entry name" value="GAF domain-like"/>
    <property type="match status" value="1"/>
</dbReference>